<keyword evidence="3" id="KW-1185">Reference proteome</keyword>
<organism evidence="2 3">
    <name type="scientific">Flagellimonas lutimaris</name>
    <dbReference type="NCBI Taxonomy" id="475082"/>
    <lineage>
        <taxon>Bacteria</taxon>
        <taxon>Pseudomonadati</taxon>
        <taxon>Bacteroidota</taxon>
        <taxon>Flavobacteriia</taxon>
        <taxon>Flavobacteriales</taxon>
        <taxon>Flavobacteriaceae</taxon>
        <taxon>Flagellimonas</taxon>
    </lineage>
</organism>
<comment type="caution">
    <text evidence="2">The sequence shown here is derived from an EMBL/GenBank/DDBJ whole genome shotgun (WGS) entry which is preliminary data.</text>
</comment>
<dbReference type="OrthoDB" id="1420518at2"/>
<dbReference type="Proteomes" id="UP000266067">
    <property type="component" value="Unassembled WGS sequence"/>
</dbReference>
<reference evidence="2 3" key="1">
    <citation type="submission" date="2018-08" db="EMBL/GenBank/DDBJ databases">
        <title>Proposal of Muricauda 72 sp.nov. and Muricauda NH166 sp.nov., isolated from seawater.</title>
        <authorList>
            <person name="Cheng H."/>
            <person name="Wu Y.-H."/>
            <person name="Guo L.-L."/>
            <person name="Xu X.-W."/>
        </authorList>
    </citation>
    <scope>NUCLEOTIDE SEQUENCE [LARGE SCALE GENOMIC DNA]</scope>
    <source>
        <strain evidence="2 3">KCTC 22173</strain>
    </source>
</reference>
<feature type="signal peptide" evidence="1">
    <location>
        <begin position="1"/>
        <end position="19"/>
    </location>
</feature>
<dbReference type="AlphaFoldDB" id="A0A3A1N9G9"/>
<evidence type="ECO:0000313" key="2">
    <source>
        <dbReference type="EMBL" id="RIV35757.1"/>
    </source>
</evidence>
<dbReference type="EMBL" id="QXFH01000069">
    <property type="protein sequence ID" value="RIV35757.1"/>
    <property type="molecule type" value="Genomic_DNA"/>
</dbReference>
<name>A0A3A1N9G9_9FLAO</name>
<gene>
    <name evidence="2" type="ORF">D2V08_03815</name>
</gene>
<protein>
    <submittedName>
        <fullName evidence="2">Uncharacterized protein</fullName>
    </submittedName>
</protein>
<dbReference type="RefSeq" id="WP_119606772.1">
    <property type="nucleotide sequence ID" value="NZ_QXFH01000069.1"/>
</dbReference>
<sequence length="246" mass="28079">MRKYIFTYLAFACMSSAIGQTFGTVNASQVSGTSSNSAAISYLLGDVSSADKKRKEKDLDIQGSAYTSDNFIPGKLYYKDDFESDIFFRYNAYMEEIEIKSDNTPSSPVSGLRRDKSINIRSLDGKLFSFKTFIDNSGLTQNGYLTLLSDGEYKFYKRVDVKFTEGQKAQNSFVKAIPPRFSQFTEYYLEVPGRDRIDELVINNRKLLKLLPADKQKTVKTYLKEKKIKVKDEADVIAVLKWLEQH</sequence>
<accession>A0A3A1N9G9</accession>
<evidence type="ECO:0000313" key="3">
    <source>
        <dbReference type="Proteomes" id="UP000266067"/>
    </source>
</evidence>
<evidence type="ECO:0000256" key="1">
    <source>
        <dbReference type="SAM" id="SignalP"/>
    </source>
</evidence>
<proteinExistence type="predicted"/>
<feature type="chain" id="PRO_5017318688" evidence="1">
    <location>
        <begin position="20"/>
        <end position="246"/>
    </location>
</feature>
<keyword evidence="1" id="KW-0732">Signal</keyword>